<dbReference type="Gene3D" id="2.40.170.20">
    <property type="entry name" value="TonB-dependent receptor, beta-barrel domain"/>
    <property type="match status" value="1"/>
</dbReference>
<evidence type="ECO:0000256" key="3">
    <source>
        <dbReference type="ARBA" id="ARBA00022452"/>
    </source>
</evidence>
<evidence type="ECO:0000256" key="7">
    <source>
        <dbReference type="ARBA" id="ARBA00023237"/>
    </source>
</evidence>
<keyword evidence="5 9" id="KW-0798">TonB box</keyword>
<protein>
    <recommendedName>
        <fullName evidence="15">TonB-dependent receptor</fullName>
    </recommendedName>
</protein>
<dbReference type="InterPro" id="IPR000531">
    <property type="entry name" value="Beta-barrel_TonB"/>
</dbReference>
<dbReference type="InterPro" id="IPR039426">
    <property type="entry name" value="TonB-dep_rcpt-like"/>
</dbReference>
<feature type="signal peptide" evidence="10">
    <location>
        <begin position="1"/>
        <end position="40"/>
    </location>
</feature>
<dbReference type="PANTHER" id="PTHR40980:SF3">
    <property type="entry name" value="TONB-DEPENDENT RECEPTOR-LIKE BETA-BARREL DOMAIN-CONTAINING PROTEIN"/>
    <property type="match status" value="1"/>
</dbReference>
<keyword evidence="2 8" id="KW-0813">Transport</keyword>
<dbReference type="PATRIC" id="fig|161398.10.peg.2422"/>
<reference evidence="13 14" key="1">
    <citation type="submission" date="2015-11" db="EMBL/GenBank/DDBJ databases">
        <authorList>
            <person name="Zhang Y."/>
            <person name="Guo Z."/>
        </authorList>
    </citation>
    <scope>NUCLEOTIDE SEQUENCE [LARGE SCALE GENOMIC DNA]</scope>
    <source>
        <strain evidence="13 14">KCTC 12086</strain>
    </source>
</reference>
<evidence type="ECO:0000259" key="11">
    <source>
        <dbReference type="Pfam" id="PF00593"/>
    </source>
</evidence>
<evidence type="ECO:0000259" key="12">
    <source>
        <dbReference type="Pfam" id="PF07715"/>
    </source>
</evidence>
<evidence type="ECO:0000313" key="13">
    <source>
        <dbReference type="EMBL" id="ALO42866.1"/>
    </source>
</evidence>
<evidence type="ECO:0000313" key="14">
    <source>
        <dbReference type="Proteomes" id="UP000061457"/>
    </source>
</evidence>
<dbReference type="PANTHER" id="PTHR40980">
    <property type="entry name" value="PLUG DOMAIN-CONTAINING PROTEIN"/>
    <property type="match status" value="1"/>
</dbReference>
<evidence type="ECO:0000256" key="4">
    <source>
        <dbReference type="ARBA" id="ARBA00022692"/>
    </source>
</evidence>
<dbReference type="NCBIfam" id="TIGR01782">
    <property type="entry name" value="TonB-Xanth-Caul"/>
    <property type="match status" value="1"/>
</dbReference>
<dbReference type="Gene3D" id="2.170.130.10">
    <property type="entry name" value="TonB-dependent receptor, plug domain"/>
    <property type="match status" value="1"/>
</dbReference>
<keyword evidence="4 8" id="KW-0812">Transmembrane</keyword>
<evidence type="ECO:0000256" key="1">
    <source>
        <dbReference type="ARBA" id="ARBA00004571"/>
    </source>
</evidence>
<sequence>MTTQSTLPFKRKGLSSVITNMISGSAIATASLAFSATALAEESSDVKEKKKSEVEVILVSGFKQSLNAATTLKKGTTVVADVISAEDIGKFPDQNLAESLQRITGVQVARNRGEGRSITVRGLNPDFTRVQFNGRSLPSAGSGRSFDFTILPSDFVHSLQVYKSPSADMEEGGLSATVNVETLKPLSLGERSFVVSAKAIQEENSGETTPYLSALYNDTFADDSVGVSFGVHFDEREVESHFYEAFGLINWPEAWNGQDYNFDGDTDDTFRYDAATGFAMFKEERKRTTLFNTLQWRPTDDLDLSLETLYSKFETDGIKPLNSFRWVNIAGGAGVTGSSIVADPLGGSDGYTNRLQVDGVDLRNSTRHNDEKDELLSVSLSGEYTLSDNLLTKAELSYAKSERETTALALNVIGRPHAFFQYREDLSAIADHGFVEGGPDPLAPELFNSVGVNGDYKKPTEDENIDFRLDFDYYTDYELSDNLTITNVEFGIKLSQKEKFLGHQFINIGSQENIEKFAELLGETYDPNSVEGGSFSAANYMTLHSPSNYLDGFGNGQFVTSWLSADMDKVLSKVSAEQLAAIQLDVGGPGQIEVKENVTAAYFKVNFDGMDTKLRGNFGVRVVQTKQESAGNIPDLSTIRFDGGGVTSVDSSESSMTRDYTEVLPSLNIAYDVTDDVIVRFAAARVMSRPTLQVLSPATQINANVQSINSSNPNVDPFIADQIDLSFEWYFAEAGMVSFAPFMKSIDSFIVNSRKDEQHTVTDLDGNNPRTLNFSRFAPDNGRGSDMYGFELNWLQPLDEIIEGFGFTANFTFVDADDIQLDESGPLLPLEGLSRTSYNLVAYYETETFGARFAYNYRDQFTTQEMNYFNDGRYIKSYSQLDFSASYDISEDSSVIFEVLNLTDEVTVETNSIGINRGVEDVGKRFTLGFRTKF</sequence>
<dbReference type="CDD" id="cd01347">
    <property type="entry name" value="ligand_gated_channel"/>
    <property type="match status" value="1"/>
</dbReference>
<dbReference type="Pfam" id="PF00593">
    <property type="entry name" value="TonB_dep_Rec_b-barrel"/>
    <property type="match status" value="1"/>
</dbReference>
<dbReference type="Pfam" id="PF07715">
    <property type="entry name" value="Plug"/>
    <property type="match status" value="1"/>
</dbReference>
<evidence type="ECO:0000256" key="2">
    <source>
        <dbReference type="ARBA" id="ARBA00022448"/>
    </source>
</evidence>
<comment type="similarity">
    <text evidence="8 9">Belongs to the TonB-dependent receptor family.</text>
</comment>
<proteinExistence type="inferred from homology"/>
<dbReference type="Proteomes" id="UP000061457">
    <property type="component" value="Chromosome I"/>
</dbReference>
<organism evidence="13 14">
    <name type="scientific">Pseudoalteromonas phenolica</name>
    <dbReference type="NCBI Taxonomy" id="161398"/>
    <lineage>
        <taxon>Bacteria</taxon>
        <taxon>Pseudomonadati</taxon>
        <taxon>Pseudomonadota</taxon>
        <taxon>Gammaproteobacteria</taxon>
        <taxon>Alteromonadales</taxon>
        <taxon>Pseudoalteromonadaceae</taxon>
        <taxon>Pseudoalteromonas</taxon>
    </lineage>
</organism>
<evidence type="ECO:0000256" key="5">
    <source>
        <dbReference type="ARBA" id="ARBA00023077"/>
    </source>
</evidence>
<dbReference type="SUPFAM" id="SSF56935">
    <property type="entry name" value="Porins"/>
    <property type="match status" value="1"/>
</dbReference>
<accession>A0A0S2K4J0</accession>
<dbReference type="InterPro" id="IPR036942">
    <property type="entry name" value="Beta-barrel_TonB_sf"/>
</dbReference>
<keyword evidence="3 8" id="KW-1134">Transmembrane beta strand</keyword>
<keyword evidence="14" id="KW-1185">Reference proteome</keyword>
<evidence type="ECO:0000256" key="6">
    <source>
        <dbReference type="ARBA" id="ARBA00023136"/>
    </source>
</evidence>
<dbReference type="PROSITE" id="PS52016">
    <property type="entry name" value="TONB_DEPENDENT_REC_3"/>
    <property type="match status" value="1"/>
</dbReference>
<dbReference type="AlphaFoldDB" id="A0A0S2K4J0"/>
<evidence type="ECO:0000256" key="9">
    <source>
        <dbReference type="RuleBase" id="RU003357"/>
    </source>
</evidence>
<dbReference type="RefSeq" id="WP_058030568.1">
    <property type="nucleotide sequence ID" value="NZ_CP013187.1"/>
</dbReference>
<dbReference type="EMBL" id="CP013187">
    <property type="protein sequence ID" value="ALO42866.1"/>
    <property type="molecule type" value="Genomic_DNA"/>
</dbReference>
<gene>
    <name evidence="13" type="ORF">PP2015_2373</name>
</gene>
<keyword evidence="7 8" id="KW-0998">Cell outer membrane</keyword>
<name>A0A0S2K4J0_9GAMM</name>
<evidence type="ECO:0000256" key="10">
    <source>
        <dbReference type="SAM" id="SignalP"/>
    </source>
</evidence>
<evidence type="ECO:0000256" key="8">
    <source>
        <dbReference type="PROSITE-ProRule" id="PRU01360"/>
    </source>
</evidence>
<dbReference type="KEGG" id="pphe:PP2015_2373"/>
<feature type="chain" id="PRO_5006601186" description="TonB-dependent receptor" evidence="10">
    <location>
        <begin position="41"/>
        <end position="934"/>
    </location>
</feature>
<evidence type="ECO:0008006" key="15">
    <source>
        <dbReference type="Google" id="ProtNLM"/>
    </source>
</evidence>
<dbReference type="OrthoDB" id="9784571at2"/>
<dbReference type="InterPro" id="IPR037066">
    <property type="entry name" value="Plug_dom_sf"/>
</dbReference>
<feature type="domain" description="TonB-dependent receptor-like beta-barrel" evidence="11">
    <location>
        <begin position="457"/>
        <end position="902"/>
    </location>
</feature>
<feature type="domain" description="TonB-dependent receptor plug" evidence="12">
    <location>
        <begin position="75"/>
        <end position="171"/>
    </location>
</feature>
<keyword evidence="10" id="KW-0732">Signal</keyword>
<keyword evidence="6 8" id="KW-0472">Membrane</keyword>
<dbReference type="InterPro" id="IPR012910">
    <property type="entry name" value="Plug_dom"/>
</dbReference>
<comment type="subcellular location">
    <subcellularLocation>
        <location evidence="1 8">Cell outer membrane</location>
        <topology evidence="1 8">Multi-pass membrane protein</topology>
    </subcellularLocation>
</comment>
<dbReference type="GO" id="GO:0009279">
    <property type="term" value="C:cell outer membrane"/>
    <property type="evidence" value="ECO:0007669"/>
    <property type="project" value="UniProtKB-SubCell"/>
</dbReference>
<dbReference type="InterPro" id="IPR010104">
    <property type="entry name" value="TonB_rcpt_bac"/>
</dbReference>
<dbReference type="STRING" id="161398.PP2015_2373"/>